<name>A0A426Y4K2_ENSVE</name>
<gene>
    <name evidence="1" type="ORF">B296_00051445</name>
</gene>
<organism evidence="1 2">
    <name type="scientific">Ensete ventricosum</name>
    <name type="common">Abyssinian banana</name>
    <name type="synonym">Musa ensete</name>
    <dbReference type="NCBI Taxonomy" id="4639"/>
    <lineage>
        <taxon>Eukaryota</taxon>
        <taxon>Viridiplantae</taxon>
        <taxon>Streptophyta</taxon>
        <taxon>Embryophyta</taxon>
        <taxon>Tracheophyta</taxon>
        <taxon>Spermatophyta</taxon>
        <taxon>Magnoliopsida</taxon>
        <taxon>Liliopsida</taxon>
        <taxon>Zingiberales</taxon>
        <taxon>Musaceae</taxon>
        <taxon>Ensete</taxon>
    </lineage>
</organism>
<evidence type="ECO:0000313" key="1">
    <source>
        <dbReference type="EMBL" id="RRT46676.1"/>
    </source>
</evidence>
<comment type="caution">
    <text evidence="1">The sequence shown here is derived from an EMBL/GenBank/DDBJ whole genome shotgun (WGS) entry which is preliminary data.</text>
</comment>
<accession>A0A426Y4K2</accession>
<proteinExistence type="predicted"/>
<dbReference type="AlphaFoldDB" id="A0A426Y4K2"/>
<sequence length="149" mass="15549">MVCIIPASAWTWLVRSRKASVVTVSGAGFDAGEGNPGLVIILQKRLGVSITAVASSVCRGWSGAGAFIVSVVDHSYLVALLLLWPTMPPYPSTTLAVPVVRRAFAGRGCRPYLCQVGCMTTGAPHTCIRSIARVGSATSVSQLSEGLMT</sequence>
<reference evidence="1 2" key="1">
    <citation type="journal article" date="2014" name="Agronomy (Basel)">
        <title>A Draft Genome Sequence for Ensete ventricosum, the Drought-Tolerant Tree Against Hunger.</title>
        <authorList>
            <person name="Harrison J."/>
            <person name="Moore K.A."/>
            <person name="Paszkiewicz K."/>
            <person name="Jones T."/>
            <person name="Grant M."/>
            <person name="Ambacheew D."/>
            <person name="Muzemil S."/>
            <person name="Studholme D.J."/>
        </authorList>
    </citation>
    <scope>NUCLEOTIDE SEQUENCE [LARGE SCALE GENOMIC DNA]</scope>
</reference>
<evidence type="ECO:0000313" key="2">
    <source>
        <dbReference type="Proteomes" id="UP000287651"/>
    </source>
</evidence>
<dbReference type="EMBL" id="AMZH03015037">
    <property type="protein sequence ID" value="RRT46676.1"/>
    <property type="molecule type" value="Genomic_DNA"/>
</dbReference>
<protein>
    <submittedName>
        <fullName evidence="1">Uncharacterized protein</fullName>
    </submittedName>
</protein>
<dbReference type="Proteomes" id="UP000287651">
    <property type="component" value="Unassembled WGS sequence"/>
</dbReference>